<accession>A0AAD6U8L9</accession>
<dbReference type="GO" id="GO:0008061">
    <property type="term" value="F:chitin binding"/>
    <property type="evidence" value="ECO:0007669"/>
    <property type="project" value="InterPro"/>
</dbReference>
<dbReference type="InterPro" id="IPR052210">
    <property type="entry name" value="LysM1-like"/>
</dbReference>
<dbReference type="AlphaFoldDB" id="A0AAD6U8L9"/>
<organism evidence="1 2">
    <name type="scientific">Mycena belliarum</name>
    <dbReference type="NCBI Taxonomy" id="1033014"/>
    <lineage>
        <taxon>Eukaryota</taxon>
        <taxon>Fungi</taxon>
        <taxon>Dikarya</taxon>
        <taxon>Basidiomycota</taxon>
        <taxon>Agaricomycotina</taxon>
        <taxon>Agaricomycetes</taxon>
        <taxon>Agaricomycetidae</taxon>
        <taxon>Agaricales</taxon>
        <taxon>Marasmiineae</taxon>
        <taxon>Mycenaceae</taxon>
        <taxon>Mycena</taxon>
    </lineage>
</organism>
<dbReference type="Proteomes" id="UP001222325">
    <property type="component" value="Unassembled WGS sequence"/>
</dbReference>
<dbReference type="PANTHER" id="PTHR34997">
    <property type="entry name" value="AM15"/>
    <property type="match status" value="1"/>
</dbReference>
<proteinExistence type="predicted"/>
<dbReference type="PANTHER" id="PTHR34997:SF1">
    <property type="entry name" value="PEPTIDOGLYCAN-BINDING LYSIN DOMAIN"/>
    <property type="match status" value="1"/>
</dbReference>
<gene>
    <name evidence="1" type="ORF">B0H15DRAFT_840188</name>
</gene>
<reference evidence="1" key="1">
    <citation type="submission" date="2023-03" db="EMBL/GenBank/DDBJ databases">
        <title>Massive genome expansion in bonnet fungi (Mycena s.s.) driven by repeated elements and novel gene families across ecological guilds.</title>
        <authorList>
            <consortium name="Lawrence Berkeley National Laboratory"/>
            <person name="Harder C.B."/>
            <person name="Miyauchi S."/>
            <person name="Viragh M."/>
            <person name="Kuo A."/>
            <person name="Thoen E."/>
            <person name="Andreopoulos B."/>
            <person name="Lu D."/>
            <person name="Skrede I."/>
            <person name="Drula E."/>
            <person name="Henrissat B."/>
            <person name="Morin E."/>
            <person name="Kohler A."/>
            <person name="Barry K."/>
            <person name="LaButti K."/>
            <person name="Morin E."/>
            <person name="Salamov A."/>
            <person name="Lipzen A."/>
            <person name="Mereny Z."/>
            <person name="Hegedus B."/>
            <person name="Baldrian P."/>
            <person name="Stursova M."/>
            <person name="Weitz H."/>
            <person name="Taylor A."/>
            <person name="Grigoriev I.V."/>
            <person name="Nagy L.G."/>
            <person name="Martin F."/>
            <person name="Kauserud H."/>
        </authorList>
    </citation>
    <scope>NUCLEOTIDE SEQUENCE</scope>
    <source>
        <strain evidence="1">CBHHK173m</strain>
    </source>
</reference>
<evidence type="ECO:0000313" key="2">
    <source>
        <dbReference type="Proteomes" id="UP001222325"/>
    </source>
</evidence>
<dbReference type="EMBL" id="JARJCN010000024">
    <property type="protein sequence ID" value="KAJ7089266.1"/>
    <property type="molecule type" value="Genomic_DNA"/>
</dbReference>
<dbReference type="Gene3D" id="3.10.350.10">
    <property type="entry name" value="LysM domain"/>
    <property type="match status" value="1"/>
</dbReference>
<evidence type="ECO:0000313" key="1">
    <source>
        <dbReference type="EMBL" id="KAJ7089266.1"/>
    </source>
</evidence>
<protein>
    <recommendedName>
        <fullName evidence="3">LysM domain-containing protein</fullName>
    </recommendedName>
</protein>
<comment type="caution">
    <text evidence="1">The sequence shown here is derived from an EMBL/GenBank/DDBJ whole genome shotgun (WGS) entry which is preliminary data.</text>
</comment>
<sequence>MLMFNLLPKAAVASTSLVALFAIGVYAAPNSIHGRQDTATNNTSLASTSTLSSIATSSAASTPVTSNAITPTSPSTSAMNMPTKFVPCQVLTPPSPAGSSCIGLLSQQTDDYNINTTTFQEYNLDINADCSNLQGNVPYCIAPIRTLPTAVTPAADASKVPQNTIKECAQYAQPKAGDSCVTFGTTWKVTLLGLKLMNPSVGTNCTTLVADMSYCVIPFANATVVDNRFLLQSTTQ</sequence>
<keyword evidence="2" id="KW-1185">Reference proteome</keyword>
<evidence type="ECO:0008006" key="3">
    <source>
        <dbReference type="Google" id="ProtNLM"/>
    </source>
</evidence>
<dbReference type="InterPro" id="IPR036779">
    <property type="entry name" value="LysM_dom_sf"/>
</dbReference>
<name>A0AAD6U8L9_9AGAR</name>